<dbReference type="EMBL" id="CP049109">
    <property type="protein sequence ID" value="QIG80013.1"/>
    <property type="molecule type" value="Genomic_DNA"/>
</dbReference>
<name>A0A6G6Y601_9SPHN</name>
<evidence type="ECO:0000256" key="1">
    <source>
        <dbReference type="SAM" id="MobiDB-lite"/>
    </source>
</evidence>
<evidence type="ECO:0000313" key="3">
    <source>
        <dbReference type="Proteomes" id="UP000501568"/>
    </source>
</evidence>
<dbReference type="AlphaFoldDB" id="A0A6G6Y601"/>
<feature type="region of interest" description="Disordered" evidence="1">
    <location>
        <begin position="238"/>
        <end position="274"/>
    </location>
</feature>
<keyword evidence="3" id="KW-1185">Reference proteome</keyword>
<organism evidence="2 3">
    <name type="scientific">Stakelama tenebrarum</name>
    <dbReference type="NCBI Taxonomy" id="2711215"/>
    <lineage>
        <taxon>Bacteria</taxon>
        <taxon>Pseudomonadati</taxon>
        <taxon>Pseudomonadota</taxon>
        <taxon>Alphaproteobacteria</taxon>
        <taxon>Sphingomonadales</taxon>
        <taxon>Sphingomonadaceae</taxon>
        <taxon>Stakelama</taxon>
    </lineage>
</organism>
<feature type="compositionally biased region" description="Low complexity" evidence="1">
    <location>
        <begin position="249"/>
        <end position="264"/>
    </location>
</feature>
<reference evidence="2 3" key="1">
    <citation type="submission" date="2020-02" db="EMBL/GenBank/DDBJ databases">
        <authorList>
            <person name="Zheng R.K."/>
            <person name="Sun C.M."/>
        </authorList>
    </citation>
    <scope>NUCLEOTIDE SEQUENCE [LARGE SCALE GENOMIC DNA]</scope>
    <source>
        <strain evidence="3">zrk23</strain>
    </source>
</reference>
<dbReference type="KEGG" id="spzr:G5C33_09635"/>
<proteinExistence type="predicted"/>
<gene>
    <name evidence="2" type="ORF">G5C33_09635</name>
</gene>
<dbReference type="Proteomes" id="UP000501568">
    <property type="component" value="Chromosome"/>
</dbReference>
<accession>A0A6G6Y601</accession>
<dbReference type="InterPro" id="IPR021457">
    <property type="entry name" value="DUF3108"/>
</dbReference>
<dbReference type="Pfam" id="PF11306">
    <property type="entry name" value="DUF3108"/>
    <property type="match status" value="1"/>
</dbReference>
<evidence type="ECO:0000313" key="2">
    <source>
        <dbReference type="EMBL" id="QIG80013.1"/>
    </source>
</evidence>
<sequence>MISILLALAAPLAADPVTPVIDGTHLQEGQMCWALTHNDAPLGAMFQKIVALEMDGEPAWDIVTHQRLQGGVFDLRDHVVVRRSDLTPMAFDSIDAVKARVSGQLHMIRLRYRAGSVDGFKLAKGETSPIHAEVPDPVWDGNLWGIPFGAIVDIEEGASYRMPIYQYDDGVGQFFLDVTGSETVETPEGPIDVWLIDAGTSEDRRTTYLIAKEDGREIGTRAPGGYGSMLGGDCSGFEGYAAPAEDDAAPSAAEPEPDAATGAEAARDAAAAED</sequence>
<dbReference type="RefSeq" id="WP_165327017.1">
    <property type="nucleotide sequence ID" value="NZ_CP049109.1"/>
</dbReference>
<protein>
    <submittedName>
        <fullName evidence="2">Uncharacterized protein</fullName>
    </submittedName>
</protein>